<dbReference type="Pfam" id="PF00126">
    <property type="entry name" value="HTH_1"/>
    <property type="match status" value="1"/>
</dbReference>
<reference evidence="7 8" key="1">
    <citation type="journal article" date="2015" name="Stand. Genomic Sci.">
        <title>Genomic Encyclopedia of Bacterial and Archaeal Type Strains, Phase III: the genomes of soil and plant-associated and newly described type strains.</title>
        <authorList>
            <person name="Whitman W.B."/>
            <person name="Woyke T."/>
            <person name="Klenk H.P."/>
            <person name="Zhou Y."/>
            <person name="Lilburn T.G."/>
            <person name="Beck B.J."/>
            <person name="De Vos P."/>
            <person name="Vandamme P."/>
            <person name="Eisen J.A."/>
            <person name="Garrity G."/>
            <person name="Hugenholtz P."/>
            <person name="Kyrpides N.C."/>
        </authorList>
    </citation>
    <scope>NUCLEOTIDE SEQUENCE [LARGE SCALE GENOMIC DNA]</scope>
    <source>
        <strain evidence="7 8">CGMCC 1.10685</strain>
    </source>
</reference>
<gene>
    <name evidence="6" type="ORF">GO485_24060</name>
    <name evidence="7" type="ORF">IP92_00827</name>
</gene>
<dbReference type="InterPro" id="IPR000847">
    <property type="entry name" value="LysR_HTH_N"/>
</dbReference>
<dbReference type="Gene3D" id="1.10.10.10">
    <property type="entry name" value="Winged helix-like DNA-binding domain superfamily/Winged helix DNA-binding domain"/>
    <property type="match status" value="1"/>
</dbReference>
<dbReference type="PRINTS" id="PR00039">
    <property type="entry name" value="HTHLYSR"/>
</dbReference>
<dbReference type="GO" id="GO:0003700">
    <property type="term" value="F:DNA-binding transcription factor activity"/>
    <property type="evidence" value="ECO:0007669"/>
    <property type="project" value="InterPro"/>
</dbReference>
<dbReference type="PROSITE" id="PS50931">
    <property type="entry name" value="HTH_LYSR"/>
    <property type="match status" value="1"/>
</dbReference>
<evidence type="ECO:0000313" key="8">
    <source>
        <dbReference type="Proteomes" id="UP000315112"/>
    </source>
</evidence>
<evidence type="ECO:0000256" key="2">
    <source>
        <dbReference type="ARBA" id="ARBA00023015"/>
    </source>
</evidence>
<reference evidence="7" key="2">
    <citation type="submission" date="2019-07" db="EMBL/GenBank/DDBJ databases">
        <authorList>
            <person name="Whitman W."/>
            <person name="Huntemann M."/>
            <person name="Clum A."/>
            <person name="Pillay M."/>
            <person name="Palaniappan K."/>
            <person name="Varghese N."/>
            <person name="Mikhailova N."/>
            <person name="Stamatis D."/>
            <person name="Reddy T."/>
            <person name="Daum C."/>
            <person name="Shapiro N."/>
            <person name="Ivanova N."/>
            <person name="Kyrpides N."/>
            <person name="Woyke T."/>
        </authorList>
    </citation>
    <scope>NUCLEOTIDE SEQUENCE</scope>
    <source>
        <strain evidence="7">CGMCC 1.10685</strain>
    </source>
</reference>
<dbReference type="EMBL" id="CP046904">
    <property type="protein sequence ID" value="QGZ41827.1"/>
    <property type="molecule type" value="Genomic_DNA"/>
</dbReference>
<dbReference type="EMBL" id="VLKW01000001">
    <property type="protein sequence ID" value="TWI51837.1"/>
    <property type="molecule type" value="Genomic_DNA"/>
</dbReference>
<dbReference type="InterPro" id="IPR005119">
    <property type="entry name" value="LysR_subst-bd"/>
</dbReference>
<dbReference type="RefSeq" id="WP_145873209.1">
    <property type="nucleotide sequence ID" value="NZ_CP046904.1"/>
</dbReference>
<dbReference type="Pfam" id="PF03466">
    <property type="entry name" value="LysR_substrate"/>
    <property type="match status" value="1"/>
</dbReference>
<evidence type="ECO:0000313" key="9">
    <source>
        <dbReference type="Proteomes" id="UP000437862"/>
    </source>
</evidence>
<evidence type="ECO:0000256" key="1">
    <source>
        <dbReference type="ARBA" id="ARBA00009437"/>
    </source>
</evidence>
<dbReference type="SUPFAM" id="SSF46785">
    <property type="entry name" value="Winged helix' DNA-binding domain"/>
    <property type="match status" value="1"/>
</dbReference>
<dbReference type="InterPro" id="IPR050389">
    <property type="entry name" value="LysR-type_TF"/>
</dbReference>
<protein>
    <submittedName>
        <fullName evidence="7">DNA-binding transcriptional LysR family regulator</fullName>
    </submittedName>
    <submittedName>
        <fullName evidence="6">LysR family transcriptional regulator</fullName>
    </submittedName>
</protein>
<dbReference type="Proteomes" id="UP000315112">
    <property type="component" value="Unassembled WGS sequence"/>
</dbReference>
<proteinExistence type="inferred from homology"/>
<dbReference type="PANTHER" id="PTHR30118:SF15">
    <property type="entry name" value="TRANSCRIPTIONAL REGULATORY PROTEIN"/>
    <property type="match status" value="1"/>
</dbReference>
<dbReference type="AlphaFoldDB" id="A0A562Q505"/>
<comment type="similarity">
    <text evidence="1">Belongs to the LysR transcriptional regulatory family.</text>
</comment>
<dbReference type="Proteomes" id="UP000437862">
    <property type="component" value="Chromosome"/>
</dbReference>
<dbReference type="CDD" id="cd08417">
    <property type="entry name" value="PBP2_Nitroaromatics_like"/>
    <property type="match status" value="1"/>
</dbReference>
<evidence type="ECO:0000259" key="5">
    <source>
        <dbReference type="PROSITE" id="PS50931"/>
    </source>
</evidence>
<keyword evidence="4" id="KW-0804">Transcription</keyword>
<keyword evidence="9" id="KW-1185">Reference proteome</keyword>
<keyword evidence="3 7" id="KW-0238">DNA-binding</keyword>
<sequence length="307" mass="33070">MDFNGIDLNLLAAFDALMQERNVTRASVKVGVSQPAMSAALARLRKLFDDRLFQRSAAGLLPTPKAFDIAEPISRALRQIEAVLAPAAPFDPAQAALTVTLGLSDYAAFVVLPRLLGVLAEQAPQIGVNVLAFTGRDEAVALLDAGKIDVAIGVLPSNQESRIMSRELLRDGFVTALRKDHPLAQGELTLDAYLALRHILVSPEGNRHGLADQALADLGLRRHVHVTLPQMFAVPAILAHSDCAATLLRRAAMHGAAAHGLALFTPPLPLPEVAFHLIWHRRNDANGAQQWLRETILRVGRELPAAA</sequence>
<accession>A0A562Q505</accession>
<evidence type="ECO:0000256" key="4">
    <source>
        <dbReference type="ARBA" id="ARBA00023163"/>
    </source>
</evidence>
<dbReference type="GO" id="GO:0003677">
    <property type="term" value="F:DNA binding"/>
    <property type="evidence" value="ECO:0007669"/>
    <property type="project" value="UniProtKB-KW"/>
</dbReference>
<dbReference type="SUPFAM" id="SSF53850">
    <property type="entry name" value="Periplasmic binding protein-like II"/>
    <property type="match status" value="1"/>
</dbReference>
<feature type="domain" description="HTH lysR-type" evidence="5">
    <location>
        <begin position="6"/>
        <end position="63"/>
    </location>
</feature>
<evidence type="ECO:0000313" key="7">
    <source>
        <dbReference type="EMBL" id="TWI51837.1"/>
    </source>
</evidence>
<name>A0A562Q505_9BURK</name>
<evidence type="ECO:0000313" key="6">
    <source>
        <dbReference type="EMBL" id="QGZ41827.1"/>
    </source>
</evidence>
<dbReference type="InterPro" id="IPR036390">
    <property type="entry name" value="WH_DNA-bd_sf"/>
</dbReference>
<reference evidence="6 9" key="3">
    <citation type="submission" date="2019-12" db="EMBL/GenBank/DDBJ databases">
        <title>Draft Genome Sequences of Six Type Strains of the Genus Massilia.</title>
        <authorList>
            <person name="Miess H."/>
            <person name="Frediansyah A."/>
            <person name="Goeker M."/>
            <person name="Gross H."/>
        </authorList>
    </citation>
    <scope>NUCLEOTIDE SEQUENCE [LARGE SCALE GENOMIC DNA]</scope>
    <source>
        <strain evidence="6 9">DSM 26639</strain>
    </source>
</reference>
<dbReference type="InterPro" id="IPR036388">
    <property type="entry name" value="WH-like_DNA-bd_sf"/>
</dbReference>
<dbReference type="OrthoDB" id="8523210at2"/>
<keyword evidence="2" id="KW-0805">Transcription regulation</keyword>
<dbReference type="PANTHER" id="PTHR30118">
    <property type="entry name" value="HTH-TYPE TRANSCRIPTIONAL REGULATOR LEUO-RELATED"/>
    <property type="match status" value="1"/>
</dbReference>
<organism evidence="7 8">
    <name type="scientific">Pseudoduganella flava</name>
    <dbReference type="NCBI Taxonomy" id="871742"/>
    <lineage>
        <taxon>Bacteria</taxon>
        <taxon>Pseudomonadati</taxon>
        <taxon>Pseudomonadota</taxon>
        <taxon>Betaproteobacteria</taxon>
        <taxon>Burkholderiales</taxon>
        <taxon>Oxalobacteraceae</taxon>
        <taxon>Telluria group</taxon>
        <taxon>Pseudoduganella</taxon>
    </lineage>
</organism>
<evidence type="ECO:0000256" key="3">
    <source>
        <dbReference type="ARBA" id="ARBA00023125"/>
    </source>
</evidence>
<dbReference type="Gene3D" id="3.40.190.10">
    <property type="entry name" value="Periplasmic binding protein-like II"/>
    <property type="match status" value="2"/>
</dbReference>
<dbReference type="InterPro" id="IPR037402">
    <property type="entry name" value="YidZ_PBP2"/>
</dbReference>